<evidence type="ECO:0000313" key="3">
    <source>
        <dbReference type="Proteomes" id="UP000232062"/>
    </source>
</evidence>
<dbReference type="Proteomes" id="UP000232062">
    <property type="component" value="Unassembled WGS sequence"/>
</dbReference>
<keyword evidence="3" id="KW-1185">Reference proteome</keyword>
<feature type="region of interest" description="Disordered" evidence="1">
    <location>
        <begin position="1"/>
        <end position="22"/>
    </location>
</feature>
<comment type="caution">
    <text evidence="2">The sequence shown here is derived from an EMBL/GenBank/DDBJ whole genome shotgun (WGS) entry which is preliminary data.</text>
</comment>
<gene>
    <name evidence="2" type="ORF">PRCB_09020</name>
</gene>
<protein>
    <submittedName>
        <fullName evidence="2">Uncharacterized protein</fullName>
    </submittedName>
</protein>
<organism evidence="2 3">
    <name type="scientific">Pantoea rodasii</name>
    <dbReference type="NCBI Taxonomy" id="1076549"/>
    <lineage>
        <taxon>Bacteria</taxon>
        <taxon>Pseudomonadati</taxon>
        <taxon>Pseudomonadota</taxon>
        <taxon>Gammaproteobacteria</taxon>
        <taxon>Enterobacterales</taxon>
        <taxon>Erwiniaceae</taxon>
        <taxon>Pantoea</taxon>
    </lineage>
</organism>
<evidence type="ECO:0000313" key="2">
    <source>
        <dbReference type="EMBL" id="PJZ05860.1"/>
    </source>
</evidence>
<dbReference type="AlphaFoldDB" id="A0A2M9WE78"/>
<name>A0A2M9WE78_9GAMM</name>
<evidence type="ECO:0000256" key="1">
    <source>
        <dbReference type="SAM" id="MobiDB-lite"/>
    </source>
</evidence>
<sequence length="69" mass="7622">MMAIRIQGERTGAPAPDFPARRAPVLPFRAGRKHKAKSRQAARCRITFAKINCLAGPVWKRPARPDAGE</sequence>
<accession>A0A2M9WE78</accession>
<dbReference type="EMBL" id="PIQI01000012">
    <property type="protein sequence ID" value="PJZ05860.1"/>
    <property type="molecule type" value="Genomic_DNA"/>
</dbReference>
<reference evidence="2 3" key="1">
    <citation type="submission" date="2017-11" db="EMBL/GenBank/DDBJ databases">
        <title>The genome sequence of Pantoea rodasii DSM 26611.</title>
        <authorList>
            <person name="Gao J."/>
            <person name="Mao X."/>
            <person name="Sun J."/>
        </authorList>
    </citation>
    <scope>NUCLEOTIDE SEQUENCE [LARGE SCALE GENOMIC DNA]</scope>
    <source>
        <strain evidence="2 3">DSM 26611</strain>
    </source>
</reference>
<proteinExistence type="predicted"/>